<proteinExistence type="predicted"/>
<comment type="caution">
    <text evidence="3">The sequence shown here is derived from an EMBL/GenBank/DDBJ whole genome shotgun (WGS) entry which is preliminary data.</text>
</comment>
<sequence>TGSAAGSRKKTTTAGRQTTERVLFIAEGLCIGLAVVSHTAAVIHSSTRKPVVVEAPFSANKLSMSTWQVLPLWGVILLNVILVAKELGGKQIKGDGEALGHVATCGNHPANGAPQKLSKSVTTNSNQFSDQSLSKVDFWAEPVVQPVTIPSLGHKDQPSASFSKASDEQPQNPTGLGTFFRSRKQFNGNQGSQFCDNHRSISDEGLEGHSIQ</sequence>
<organism evidence="3 4">
    <name type="scientific">Sphagnum jensenii</name>
    <dbReference type="NCBI Taxonomy" id="128206"/>
    <lineage>
        <taxon>Eukaryota</taxon>
        <taxon>Viridiplantae</taxon>
        <taxon>Streptophyta</taxon>
        <taxon>Embryophyta</taxon>
        <taxon>Bryophyta</taxon>
        <taxon>Sphagnophytina</taxon>
        <taxon>Sphagnopsida</taxon>
        <taxon>Sphagnales</taxon>
        <taxon>Sphagnaceae</taxon>
        <taxon>Sphagnum</taxon>
    </lineage>
</organism>
<feature type="compositionally biased region" description="Polar residues" evidence="1">
    <location>
        <begin position="158"/>
        <end position="175"/>
    </location>
</feature>
<feature type="transmembrane region" description="Helical" evidence="2">
    <location>
        <begin position="64"/>
        <end position="84"/>
    </location>
</feature>
<keyword evidence="2" id="KW-0472">Membrane</keyword>
<evidence type="ECO:0008006" key="5">
    <source>
        <dbReference type="Google" id="ProtNLM"/>
    </source>
</evidence>
<feature type="transmembrane region" description="Helical" evidence="2">
    <location>
        <begin position="21"/>
        <end position="44"/>
    </location>
</feature>
<dbReference type="EMBL" id="CAXHBF010000331">
    <property type="protein sequence ID" value="CAK9855890.1"/>
    <property type="molecule type" value="Genomic_DNA"/>
</dbReference>
<dbReference type="Proteomes" id="UP001497522">
    <property type="component" value="Unassembled WGS sequence"/>
</dbReference>
<evidence type="ECO:0000313" key="4">
    <source>
        <dbReference type="Proteomes" id="UP001497522"/>
    </source>
</evidence>
<keyword evidence="2" id="KW-1133">Transmembrane helix</keyword>
<keyword evidence="2" id="KW-0812">Transmembrane</keyword>
<protein>
    <recommendedName>
        <fullName evidence="5">DUF4408 domain-containing protein</fullName>
    </recommendedName>
</protein>
<evidence type="ECO:0000256" key="1">
    <source>
        <dbReference type="SAM" id="MobiDB-lite"/>
    </source>
</evidence>
<evidence type="ECO:0000256" key="2">
    <source>
        <dbReference type="SAM" id="Phobius"/>
    </source>
</evidence>
<evidence type="ECO:0000313" key="3">
    <source>
        <dbReference type="EMBL" id="CAK9855890.1"/>
    </source>
</evidence>
<reference evidence="3" key="1">
    <citation type="submission" date="2024-03" db="EMBL/GenBank/DDBJ databases">
        <authorList>
            <consortium name="ELIXIR-Norway"/>
            <consortium name="Elixir Norway"/>
        </authorList>
    </citation>
    <scope>NUCLEOTIDE SEQUENCE</scope>
</reference>
<accession>A0ABP0ZYW4</accession>
<feature type="compositionally biased region" description="Polar residues" evidence="1">
    <location>
        <begin position="185"/>
        <end position="195"/>
    </location>
</feature>
<feature type="region of interest" description="Disordered" evidence="1">
    <location>
        <begin position="149"/>
        <end position="212"/>
    </location>
</feature>
<name>A0ABP0ZYW4_9BRYO</name>
<keyword evidence="4" id="KW-1185">Reference proteome</keyword>
<gene>
    <name evidence="3" type="ORF">CSSPJE1EN2_LOCUS25822</name>
</gene>
<feature type="non-terminal residue" evidence="3">
    <location>
        <position position="1"/>
    </location>
</feature>